<reference evidence="7" key="1">
    <citation type="submission" date="2020-06" db="EMBL/GenBank/DDBJ databases">
        <title>Legume-microbial interactions unlock mineral nutrients during tropical forest succession.</title>
        <authorList>
            <person name="Epihov D.Z."/>
        </authorList>
    </citation>
    <scope>NUCLEOTIDE SEQUENCE [LARGE SCALE GENOMIC DNA]</scope>
    <source>
        <strain evidence="7">Pan2503</strain>
    </source>
</reference>
<dbReference type="GO" id="GO:0016798">
    <property type="term" value="F:hydrolase activity, acting on glycosyl bonds"/>
    <property type="evidence" value="ECO:0007669"/>
    <property type="project" value="UniProtKB-KW"/>
</dbReference>
<dbReference type="SUPFAM" id="SSF110296">
    <property type="entry name" value="Oligoxyloglucan reducing end-specific cellobiohydrolase"/>
    <property type="match status" value="1"/>
</dbReference>
<dbReference type="GO" id="GO:0000272">
    <property type="term" value="P:polysaccharide catabolic process"/>
    <property type="evidence" value="ECO:0007669"/>
    <property type="project" value="UniProtKB-KW"/>
</dbReference>
<keyword evidence="3" id="KW-0119">Carbohydrate metabolism</keyword>
<evidence type="ECO:0000256" key="1">
    <source>
        <dbReference type="ARBA" id="ARBA00022729"/>
    </source>
</evidence>
<dbReference type="Gene3D" id="2.130.10.10">
    <property type="entry name" value="YVTN repeat-like/Quinoprotein amine dehydrogenase"/>
    <property type="match status" value="2"/>
</dbReference>
<feature type="non-terminal residue" evidence="7">
    <location>
        <position position="392"/>
    </location>
</feature>
<dbReference type="EMBL" id="JACDQQ010001382">
    <property type="protein sequence ID" value="MBA0086170.1"/>
    <property type="molecule type" value="Genomic_DNA"/>
</dbReference>
<keyword evidence="5" id="KW-0624">Polysaccharide degradation</keyword>
<organism evidence="7 8">
    <name type="scientific">Candidatus Acidiferrum panamense</name>
    <dbReference type="NCBI Taxonomy" id="2741543"/>
    <lineage>
        <taxon>Bacteria</taxon>
        <taxon>Pseudomonadati</taxon>
        <taxon>Acidobacteriota</taxon>
        <taxon>Terriglobia</taxon>
        <taxon>Candidatus Acidiferrales</taxon>
        <taxon>Candidatus Acidiferrum</taxon>
    </lineage>
</organism>
<proteinExistence type="inferred from homology"/>
<dbReference type="GO" id="GO:0010411">
    <property type="term" value="P:xyloglucan metabolic process"/>
    <property type="evidence" value="ECO:0007669"/>
    <property type="project" value="TreeGrafter"/>
</dbReference>
<keyword evidence="4" id="KW-0326">Glycosidase</keyword>
<dbReference type="PANTHER" id="PTHR43739">
    <property type="entry name" value="XYLOGLUCANASE (EUROFUNG)"/>
    <property type="match status" value="1"/>
</dbReference>
<keyword evidence="2" id="KW-0378">Hydrolase</keyword>
<dbReference type="InterPro" id="IPR015943">
    <property type="entry name" value="WD40/YVTN_repeat-like_dom_sf"/>
</dbReference>
<name>A0A7V8NS28_9BACT</name>
<evidence type="ECO:0000256" key="3">
    <source>
        <dbReference type="ARBA" id="ARBA00023277"/>
    </source>
</evidence>
<comment type="similarity">
    <text evidence="6">Belongs to the glycosyl hydrolase 74 family.</text>
</comment>
<dbReference type="AlphaFoldDB" id="A0A7V8NS28"/>
<evidence type="ECO:0000313" key="7">
    <source>
        <dbReference type="EMBL" id="MBA0086170.1"/>
    </source>
</evidence>
<keyword evidence="1" id="KW-0732">Signal</keyword>
<comment type="caution">
    <text evidence="7">The sequence shown here is derived from an EMBL/GenBank/DDBJ whole genome shotgun (WGS) entry which is preliminary data.</text>
</comment>
<dbReference type="InterPro" id="IPR052025">
    <property type="entry name" value="Xyloglucanase_GH74"/>
</dbReference>
<accession>A0A7V8NS28</accession>
<evidence type="ECO:0000256" key="5">
    <source>
        <dbReference type="ARBA" id="ARBA00023326"/>
    </source>
</evidence>
<evidence type="ECO:0008006" key="9">
    <source>
        <dbReference type="Google" id="ProtNLM"/>
    </source>
</evidence>
<dbReference type="Proteomes" id="UP000567293">
    <property type="component" value="Unassembled WGS sequence"/>
</dbReference>
<dbReference type="PANTHER" id="PTHR43739:SF2">
    <property type="entry name" value="OLIGOXYLOGLUCAN-REDUCING END-SPECIFIC XYLOGLUCANASE-RELATED"/>
    <property type="match status" value="1"/>
</dbReference>
<protein>
    <recommendedName>
        <fullName evidence="9">Sortilin N-terminal domain-containing protein</fullName>
    </recommendedName>
</protein>
<dbReference type="CDD" id="cd15482">
    <property type="entry name" value="Sialidase_non-viral"/>
    <property type="match status" value="1"/>
</dbReference>
<evidence type="ECO:0000256" key="2">
    <source>
        <dbReference type="ARBA" id="ARBA00022801"/>
    </source>
</evidence>
<evidence type="ECO:0000313" key="8">
    <source>
        <dbReference type="Proteomes" id="UP000567293"/>
    </source>
</evidence>
<evidence type="ECO:0000256" key="6">
    <source>
        <dbReference type="ARBA" id="ARBA00037986"/>
    </source>
</evidence>
<keyword evidence="8" id="KW-1185">Reference proteome</keyword>
<sequence length="392" mass="43136">MRTLWIDPANSSRMVVATDQGTSVSVDDGATWSSWFNQPIGQFYHVTTDNGFPYAVFGAQQDSGSAAVYSRTDHGHIMATDWFLVGGGESGWIAMDPNDPNIFYASGAYGRVSRFDRRTSLSQDISPWPMPVGVTEIDTRKYRAPWSPVLVMSPVERSALYLGTQYVMKTTDGGLHWEKISPDLTGAGPVSTDEAKTSATVQNAKQRGFGVVFSIAPSPLKANVIWAGSDTGLVHVTTDAGKTWTNVTPKELSDWSKIAMIEVSHFDPAVAYVAVDRHRLNDRAPYLYRTRDYGKTWQPITQGIGANAFLNVIRQDTQAKALLFAGTELGVYVSFDAGDHWQPLQFNLPVTSVRDLVIHGDDLVIATHGRAFWVMDNITALRQIVANPETDK</sequence>
<gene>
    <name evidence="7" type="ORF">HRJ53_14380</name>
</gene>
<evidence type="ECO:0000256" key="4">
    <source>
        <dbReference type="ARBA" id="ARBA00023295"/>
    </source>
</evidence>